<evidence type="ECO:0000313" key="5">
    <source>
        <dbReference type="Proteomes" id="UP000251891"/>
    </source>
</evidence>
<dbReference type="SUPFAM" id="SSF56601">
    <property type="entry name" value="beta-lactamase/transpeptidase-like"/>
    <property type="match status" value="1"/>
</dbReference>
<evidence type="ECO:0000259" key="3">
    <source>
        <dbReference type="Pfam" id="PF13354"/>
    </source>
</evidence>
<dbReference type="GO" id="GO:0008800">
    <property type="term" value="F:beta-lactamase activity"/>
    <property type="evidence" value="ECO:0007669"/>
    <property type="project" value="InterPro"/>
</dbReference>
<dbReference type="AlphaFoldDB" id="A0A365H2Q9"/>
<dbReference type="RefSeq" id="WP_111869429.1">
    <property type="nucleotide sequence ID" value="NZ_QLYX01000009.1"/>
</dbReference>
<dbReference type="PANTHER" id="PTHR35333:SF3">
    <property type="entry name" value="BETA-LACTAMASE-TYPE TRANSPEPTIDASE FOLD CONTAINING PROTEIN"/>
    <property type="match status" value="1"/>
</dbReference>
<dbReference type="Pfam" id="PF13354">
    <property type="entry name" value="Beta-lactamase2"/>
    <property type="match status" value="1"/>
</dbReference>
<comment type="caution">
    <text evidence="4">The sequence shown here is derived from an EMBL/GenBank/DDBJ whole genome shotgun (WGS) entry which is preliminary data.</text>
</comment>
<sequence length="301" mass="32295">MNRIAAAAALLAVGVCAAGAGPLAPPRPEPPRKVLAQPQAPVPAAPKVRSLDRKGLTRALDRARAGRPLSMTVHDLTTGTVFRYRPGARFVTASCAKVDMVMALLLRRQKEGEGLDAAERELAGPAIRYSDNRAADRLWERAGGAEGVGSANRRFGLRETETVGGRCLDLYCWGITDTTADDQVRLLKALVRDDGPLDRAGREYVLGLMAQVVPEQRWGVSAAARPGEPVALKNGWQRRLAHGKLWAVNSVGRVRTGGHDLLIAVLSDHHPDTGAGIALVERAARLAGEEFRRTTAPPEPQ</sequence>
<evidence type="ECO:0000313" key="4">
    <source>
        <dbReference type="EMBL" id="RAY13306.1"/>
    </source>
</evidence>
<reference evidence="4 5" key="1">
    <citation type="submission" date="2018-06" db="EMBL/GenBank/DDBJ databases">
        <title>Actinomadura craniellae sp. nov. isolated from marine sponge Craniella sp.</title>
        <authorList>
            <person name="Li L."/>
            <person name="Xu Q.H."/>
            <person name="Lin H.W."/>
            <person name="Lu Y.H."/>
        </authorList>
    </citation>
    <scope>NUCLEOTIDE SEQUENCE [LARGE SCALE GENOMIC DNA]</scope>
    <source>
        <strain evidence="4 5">LHW63021</strain>
    </source>
</reference>
<feature type="region of interest" description="Disordered" evidence="1">
    <location>
        <begin position="24"/>
        <end position="50"/>
    </location>
</feature>
<dbReference type="Gene3D" id="3.40.710.10">
    <property type="entry name" value="DD-peptidase/beta-lactamase superfamily"/>
    <property type="match status" value="1"/>
</dbReference>
<feature type="signal peptide" evidence="2">
    <location>
        <begin position="1"/>
        <end position="20"/>
    </location>
</feature>
<dbReference type="InterPro" id="IPR045155">
    <property type="entry name" value="Beta-lactam_cat"/>
</dbReference>
<proteinExistence type="predicted"/>
<evidence type="ECO:0000256" key="1">
    <source>
        <dbReference type="SAM" id="MobiDB-lite"/>
    </source>
</evidence>
<keyword evidence="2" id="KW-0732">Signal</keyword>
<evidence type="ECO:0000256" key="2">
    <source>
        <dbReference type="SAM" id="SignalP"/>
    </source>
</evidence>
<dbReference type="Proteomes" id="UP000251891">
    <property type="component" value="Unassembled WGS sequence"/>
</dbReference>
<name>A0A365H2Q9_9ACTN</name>
<dbReference type="InterPro" id="IPR012338">
    <property type="entry name" value="Beta-lactam/transpept-like"/>
</dbReference>
<organism evidence="4 5">
    <name type="scientific">Actinomadura craniellae</name>
    <dbReference type="NCBI Taxonomy" id="2231787"/>
    <lineage>
        <taxon>Bacteria</taxon>
        <taxon>Bacillati</taxon>
        <taxon>Actinomycetota</taxon>
        <taxon>Actinomycetes</taxon>
        <taxon>Streptosporangiales</taxon>
        <taxon>Thermomonosporaceae</taxon>
        <taxon>Actinomadura</taxon>
    </lineage>
</organism>
<accession>A0A365H2Q9</accession>
<feature type="domain" description="Beta-lactamase class A catalytic" evidence="3">
    <location>
        <begin position="120"/>
        <end position="266"/>
    </location>
</feature>
<dbReference type="PANTHER" id="PTHR35333">
    <property type="entry name" value="BETA-LACTAMASE"/>
    <property type="match status" value="1"/>
</dbReference>
<keyword evidence="4" id="KW-0378">Hydrolase</keyword>
<dbReference type="InterPro" id="IPR000871">
    <property type="entry name" value="Beta-lactam_class-A"/>
</dbReference>
<dbReference type="GO" id="GO:0030655">
    <property type="term" value="P:beta-lactam antibiotic catabolic process"/>
    <property type="evidence" value="ECO:0007669"/>
    <property type="project" value="InterPro"/>
</dbReference>
<gene>
    <name evidence="4" type="ORF">DPM19_19670</name>
</gene>
<dbReference type="EMBL" id="QLYX01000009">
    <property type="protein sequence ID" value="RAY13306.1"/>
    <property type="molecule type" value="Genomic_DNA"/>
</dbReference>
<dbReference type="GO" id="GO:0046677">
    <property type="term" value="P:response to antibiotic"/>
    <property type="evidence" value="ECO:0007669"/>
    <property type="project" value="InterPro"/>
</dbReference>
<feature type="chain" id="PRO_5039092671" evidence="2">
    <location>
        <begin position="21"/>
        <end position="301"/>
    </location>
</feature>
<keyword evidence="5" id="KW-1185">Reference proteome</keyword>
<dbReference type="OrthoDB" id="3524371at2"/>
<protein>
    <submittedName>
        <fullName evidence="4">Serine hydrolase</fullName>
    </submittedName>
</protein>